<keyword evidence="1" id="KW-0732">Signal</keyword>
<accession>A0ABV9SXZ3</accession>
<dbReference type="InterPro" id="IPR041662">
    <property type="entry name" value="SusD-like_2"/>
</dbReference>
<dbReference type="Pfam" id="PF12771">
    <property type="entry name" value="SusD-like_2"/>
    <property type="match status" value="1"/>
</dbReference>
<dbReference type="Proteomes" id="UP001595818">
    <property type="component" value="Unassembled WGS sequence"/>
</dbReference>
<dbReference type="Gene3D" id="1.25.40.390">
    <property type="match status" value="1"/>
</dbReference>
<evidence type="ECO:0000313" key="3">
    <source>
        <dbReference type="Proteomes" id="UP001595818"/>
    </source>
</evidence>
<protein>
    <submittedName>
        <fullName evidence="2">SusD/RagB family nutrient-binding outer membrane lipoprotein</fullName>
    </submittedName>
</protein>
<sequence length="481" mass="52530">MKKIYSVIVAGLMLTATACSDFLDINETPNNPVSVTPDVLLPAGLAGTAFANGNELNRFGSTVISVTAGAAGGPAAFDIYNIDGANFNNQWRFEIYYGALITYKALMEAADELNSTSYRGIAKIMMAYTFALTTDVWGDIPYSEALLGDENTQPRRDAQENIYLGGNGVQSLFDLVKEGLADLDVPSSINPGTDDIIYGGNIDNWKRAGNSLLLKLANTISVVAPDRARDEIAAVITGNNYINDNSQNLSVRFGSSVGSRAPVYEWTYVSLFQNDMMISTRFVNLLQSKEDPRLPLYVTSPTGSYVTIDNGFRGTLPTPTSSWSRFSSYVTGAEGEGPVRLLTHSQTQFILAESALMLGTSGDAEAYYQAGIRASMSHAGMNAGDIDAYFAAHPDEVALNGTQEENLEKIITQKYIALYGNGLEQWNDYRRTGYPVLQDHQNAVGIDGTRPVRAQYINEEIARNPNFEVILPNVKIWWDVN</sequence>
<reference evidence="3" key="1">
    <citation type="journal article" date="2019" name="Int. J. Syst. Evol. Microbiol.">
        <title>The Global Catalogue of Microorganisms (GCM) 10K type strain sequencing project: providing services to taxonomists for standard genome sequencing and annotation.</title>
        <authorList>
            <consortium name="The Broad Institute Genomics Platform"/>
            <consortium name="The Broad Institute Genome Sequencing Center for Infectious Disease"/>
            <person name="Wu L."/>
            <person name="Ma J."/>
        </authorList>
    </citation>
    <scope>NUCLEOTIDE SEQUENCE [LARGE SCALE GENOMIC DNA]</scope>
    <source>
        <strain evidence="3">CGMCC 4.7466</strain>
    </source>
</reference>
<name>A0ABV9SXZ3_9BACT</name>
<dbReference type="EMBL" id="JBHSJJ010000003">
    <property type="protein sequence ID" value="MFC4871122.1"/>
    <property type="molecule type" value="Genomic_DNA"/>
</dbReference>
<evidence type="ECO:0000256" key="1">
    <source>
        <dbReference type="SAM" id="SignalP"/>
    </source>
</evidence>
<gene>
    <name evidence="2" type="ORF">ACFPFU_05450</name>
</gene>
<organism evidence="2 3">
    <name type="scientific">Negadavirga shengliensis</name>
    <dbReference type="NCBI Taxonomy" id="1389218"/>
    <lineage>
        <taxon>Bacteria</taxon>
        <taxon>Pseudomonadati</taxon>
        <taxon>Bacteroidota</taxon>
        <taxon>Cytophagia</taxon>
        <taxon>Cytophagales</taxon>
        <taxon>Cyclobacteriaceae</taxon>
        <taxon>Negadavirga</taxon>
    </lineage>
</organism>
<keyword evidence="3" id="KW-1185">Reference proteome</keyword>
<dbReference type="SUPFAM" id="SSF48452">
    <property type="entry name" value="TPR-like"/>
    <property type="match status" value="1"/>
</dbReference>
<keyword evidence="2" id="KW-0449">Lipoprotein</keyword>
<dbReference type="PROSITE" id="PS51257">
    <property type="entry name" value="PROKAR_LIPOPROTEIN"/>
    <property type="match status" value="1"/>
</dbReference>
<dbReference type="InterPro" id="IPR011990">
    <property type="entry name" value="TPR-like_helical_dom_sf"/>
</dbReference>
<proteinExistence type="predicted"/>
<feature type="signal peptide" evidence="1">
    <location>
        <begin position="1"/>
        <end position="18"/>
    </location>
</feature>
<feature type="chain" id="PRO_5046674317" evidence="1">
    <location>
        <begin position="19"/>
        <end position="481"/>
    </location>
</feature>
<evidence type="ECO:0000313" key="2">
    <source>
        <dbReference type="EMBL" id="MFC4871122.1"/>
    </source>
</evidence>
<dbReference type="RefSeq" id="WP_377062314.1">
    <property type="nucleotide sequence ID" value="NZ_JBHSJJ010000003.1"/>
</dbReference>
<comment type="caution">
    <text evidence="2">The sequence shown here is derived from an EMBL/GenBank/DDBJ whole genome shotgun (WGS) entry which is preliminary data.</text>
</comment>